<keyword evidence="5" id="KW-0732">Signal</keyword>
<dbReference type="EMBL" id="BTRK01000002">
    <property type="protein sequence ID" value="GMR38739.1"/>
    <property type="molecule type" value="Genomic_DNA"/>
</dbReference>
<evidence type="ECO:0000256" key="6">
    <source>
        <dbReference type="ARBA" id="ARBA00047475"/>
    </source>
</evidence>
<dbReference type="AlphaFoldDB" id="A0AAN4ZF08"/>
<dbReference type="Pfam" id="PF00201">
    <property type="entry name" value="UDPGT"/>
    <property type="match status" value="1"/>
</dbReference>
<comment type="caution">
    <text evidence="8">The sequence shown here is derived from an EMBL/GenBank/DDBJ whole genome shotgun (WGS) entry which is preliminary data.</text>
</comment>
<name>A0AAN4ZF08_9BILA</name>
<evidence type="ECO:0000313" key="8">
    <source>
        <dbReference type="EMBL" id="GMR38739.1"/>
    </source>
</evidence>
<sequence length="494" mass="55733">FRFLVYNPLWSQSHTNFMNKLSEVLTDAGHEVVMLAPVVDINHPPIGSVRVSKVITVPACEEVIEFSNERKGSAPSSAWVSKSMIRSLQHSSRFYDVWLAQCNATLIHPGLLESLKKEQFDAAFLEPLDVCGYGIFHQIGVESVAATLSIGSYEGNSDHTGLPSFPSYVPGMMMPFGERMSFLERVVNTLSLGIGKYLFPYLEMPVEHLYHEKFGADFPTLREMKRATSLWFLNAEPLIEFPRPIIHKMIDIGGITVSAGHHPLNETWSRIMDLRPQTVLISFGTVAKSYLMPDTYKKTIRSVIRKLPNVTFIWKYERPDDRISEGIPNLIEATWIPQVDMLYDPRLSLFITHCGQGSTIEATTAGVPLISIPIVGDQKRNGAVIQRIGTGVVLEKQSLEDPDLLETSFRSVLGTDKYREKARAVGDMIRHRPFKPCETFVKNMEFLARFGPLRMLDHTGIELGFVQYYLIDVFAFLALVVVLISVVCFQIIKF</sequence>
<organism evidence="8 9">
    <name type="scientific">Pristionchus mayeri</name>
    <dbReference type="NCBI Taxonomy" id="1317129"/>
    <lineage>
        <taxon>Eukaryota</taxon>
        <taxon>Metazoa</taxon>
        <taxon>Ecdysozoa</taxon>
        <taxon>Nematoda</taxon>
        <taxon>Chromadorea</taxon>
        <taxon>Rhabditida</taxon>
        <taxon>Rhabditina</taxon>
        <taxon>Diplogasteromorpha</taxon>
        <taxon>Diplogasteroidea</taxon>
        <taxon>Neodiplogasteridae</taxon>
        <taxon>Pristionchus</taxon>
    </lineage>
</organism>
<protein>
    <recommendedName>
        <fullName evidence="2">glucuronosyltransferase</fullName>
        <ecNumber evidence="2">2.4.1.17</ecNumber>
    </recommendedName>
</protein>
<dbReference type="SUPFAM" id="SSF53756">
    <property type="entry name" value="UDP-Glycosyltransferase/glycogen phosphorylase"/>
    <property type="match status" value="1"/>
</dbReference>
<dbReference type="InterPro" id="IPR002213">
    <property type="entry name" value="UDP_glucos_trans"/>
</dbReference>
<feature type="non-terminal residue" evidence="8">
    <location>
        <position position="1"/>
    </location>
</feature>
<dbReference type="FunFam" id="3.40.50.2000:FF:000201">
    <property type="entry name" value="UDP-glucuronosyltransferase"/>
    <property type="match status" value="1"/>
</dbReference>
<dbReference type="GO" id="GO:0015020">
    <property type="term" value="F:glucuronosyltransferase activity"/>
    <property type="evidence" value="ECO:0007669"/>
    <property type="project" value="UniProtKB-EC"/>
</dbReference>
<gene>
    <name evidence="8" type="ORF">PMAYCL1PPCAC_08934</name>
</gene>
<keyword evidence="7" id="KW-0472">Membrane</keyword>
<evidence type="ECO:0000256" key="2">
    <source>
        <dbReference type="ARBA" id="ARBA00012544"/>
    </source>
</evidence>
<feature type="transmembrane region" description="Helical" evidence="7">
    <location>
        <begin position="468"/>
        <end position="492"/>
    </location>
</feature>
<keyword evidence="7" id="KW-0812">Transmembrane</keyword>
<dbReference type="CDD" id="cd03784">
    <property type="entry name" value="GT1_Gtf-like"/>
    <property type="match status" value="1"/>
</dbReference>
<dbReference type="PANTHER" id="PTHR48043">
    <property type="entry name" value="EG:EG0003.4 PROTEIN-RELATED"/>
    <property type="match status" value="1"/>
</dbReference>
<evidence type="ECO:0000256" key="3">
    <source>
        <dbReference type="ARBA" id="ARBA00022676"/>
    </source>
</evidence>
<reference evidence="9" key="1">
    <citation type="submission" date="2022-10" db="EMBL/GenBank/DDBJ databases">
        <title>Genome assembly of Pristionchus species.</title>
        <authorList>
            <person name="Yoshida K."/>
            <person name="Sommer R.J."/>
        </authorList>
    </citation>
    <scope>NUCLEOTIDE SEQUENCE [LARGE SCALE GENOMIC DNA]</scope>
    <source>
        <strain evidence="9">RS5460</strain>
    </source>
</reference>
<comment type="similarity">
    <text evidence="1">Belongs to the UDP-glycosyltransferase family.</text>
</comment>
<evidence type="ECO:0000256" key="1">
    <source>
        <dbReference type="ARBA" id="ARBA00009995"/>
    </source>
</evidence>
<dbReference type="PANTHER" id="PTHR48043:SF23">
    <property type="entry name" value="UDP-GLUCURONOSYLTRANSFERASE"/>
    <property type="match status" value="1"/>
</dbReference>
<dbReference type="InterPro" id="IPR050271">
    <property type="entry name" value="UDP-glycosyltransferase"/>
</dbReference>
<evidence type="ECO:0000256" key="4">
    <source>
        <dbReference type="ARBA" id="ARBA00022679"/>
    </source>
</evidence>
<dbReference type="Proteomes" id="UP001328107">
    <property type="component" value="Unassembled WGS sequence"/>
</dbReference>
<comment type="catalytic activity">
    <reaction evidence="6">
        <text>glucuronate acceptor + UDP-alpha-D-glucuronate = acceptor beta-D-glucuronoside + UDP + H(+)</text>
        <dbReference type="Rhea" id="RHEA:21032"/>
        <dbReference type="ChEBI" id="CHEBI:15378"/>
        <dbReference type="ChEBI" id="CHEBI:58052"/>
        <dbReference type="ChEBI" id="CHEBI:58223"/>
        <dbReference type="ChEBI" id="CHEBI:132367"/>
        <dbReference type="ChEBI" id="CHEBI:132368"/>
        <dbReference type="EC" id="2.4.1.17"/>
    </reaction>
</comment>
<keyword evidence="4" id="KW-0808">Transferase</keyword>
<accession>A0AAN4ZF08</accession>
<keyword evidence="9" id="KW-1185">Reference proteome</keyword>
<evidence type="ECO:0000313" key="9">
    <source>
        <dbReference type="Proteomes" id="UP001328107"/>
    </source>
</evidence>
<dbReference type="Gene3D" id="3.40.50.2000">
    <property type="entry name" value="Glycogen Phosphorylase B"/>
    <property type="match status" value="1"/>
</dbReference>
<evidence type="ECO:0000256" key="5">
    <source>
        <dbReference type="ARBA" id="ARBA00022729"/>
    </source>
</evidence>
<dbReference type="EC" id="2.4.1.17" evidence="2"/>
<feature type="non-terminal residue" evidence="8">
    <location>
        <position position="494"/>
    </location>
</feature>
<evidence type="ECO:0000256" key="7">
    <source>
        <dbReference type="SAM" id="Phobius"/>
    </source>
</evidence>
<proteinExistence type="inferred from homology"/>
<keyword evidence="3" id="KW-0328">Glycosyltransferase</keyword>
<keyword evidence="7" id="KW-1133">Transmembrane helix</keyword>